<evidence type="ECO:0000256" key="4">
    <source>
        <dbReference type="PIRSR" id="PIRSR602081-1"/>
    </source>
</evidence>
<dbReference type="GO" id="GO:0071949">
    <property type="term" value="F:FAD binding"/>
    <property type="evidence" value="ECO:0007669"/>
    <property type="project" value="TreeGrafter"/>
</dbReference>
<dbReference type="PANTHER" id="PTHR11455">
    <property type="entry name" value="CRYPTOCHROME"/>
    <property type="match status" value="1"/>
</dbReference>
<evidence type="ECO:0000256" key="2">
    <source>
        <dbReference type="ARBA" id="ARBA00022630"/>
    </source>
</evidence>
<dbReference type="Proteomes" id="UP000004621">
    <property type="component" value="Unassembled WGS sequence"/>
</dbReference>
<reference evidence="6 7" key="1">
    <citation type="submission" date="2010-01" db="EMBL/GenBank/DDBJ databases">
        <authorList>
            <person name="Weinstock G."/>
            <person name="Sodergren E."/>
            <person name="Clifton S."/>
            <person name="Fulton L."/>
            <person name="Fulton B."/>
            <person name="Courtney L."/>
            <person name="Fronick C."/>
            <person name="Harrison M."/>
            <person name="Strong C."/>
            <person name="Farmer C."/>
            <person name="Delahaunty K."/>
            <person name="Markovic C."/>
            <person name="Hall O."/>
            <person name="Minx P."/>
            <person name="Tomlinson C."/>
            <person name="Mitreva M."/>
            <person name="Nelson J."/>
            <person name="Hou S."/>
            <person name="Wollam A."/>
            <person name="Pepin K.H."/>
            <person name="Johnson M."/>
            <person name="Bhonagiri V."/>
            <person name="Nash W.E."/>
            <person name="Warren W."/>
            <person name="Chinwalla A."/>
            <person name="Mardis E.R."/>
            <person name="Wilson R.K."/>
        </authorList>
    </citation>
    <scope>NUCLEOTIDE SEQUENCE [LARGE SCALE GENOMIC DNA]</scope>
    <source>
        <strain evidence="6 7">NJ9703</strain>
    </source>
</reference>
<dbReference type="Gene3D" id="1.10.579.10">
    <property type="entry name" value="DNA Cyclobutane Dipyrimidine Photolyase, subunit A, domain 3"/>
    <property type="match status" value="1"/>
</dbReference>
<proteinExistence type="predicted"/>
<keyword evidence="6" id="KW-0456">Lyase</keyword>
<comment type="cofactor">
    <cofactor evidence="4">
        <name>FAD</name>
        <dbReference type="ChEBI" id="CHEBI:57692"/>
    </cofactor>
    <text evidence="4">Binds 1 FAD per subunit.</text>
</comment>
<dbReference type="AlphaFoldDB" id="A0A9W5MZ14"/>
<dbReference type="SUPFAM" id="SSF48173">
    <property type="entry name" value="Cryptochrome/photolyase FAD-binding domain"/>
    <property type="match status" value="1"/>
</dbReference>
<dbReference type="EMBL" id="ACEO02000007">
    <property type="protein sequence ID" value="EFC51922.1"/>
    <property type="molecule type" value="Genomic_DNA"/>
</dbReference>
<dbReference type="GO" id="GO:0003677">
    <property type="term" value="F:DNA binding"/>
    <property type="evidence" value="ECO:0007669"/>
    <property type="project" value="TreeGrafter"/>
</dbReference>
<organism evidence="6 7">
    <name type="scientific">Neisseria subflava NJ9703</name>
    <dbReference type="NCBI Taxonomy" id="546268"/>
    <lineage>
        <taxon>Bacteria</taxon>
        <taxon>Pseudomonadati</taxon>
        <taxon>Pseudomonadota</taxon>
        <taxon>Betaproteobacteria</taxon>
        <taxon>Neisseriales</taxon>
        <taxon>Neisseriaceae</taxon>
        <taxon>Neisseria</taxon>
    </lineage>
</organism>
<keyword evidence="3 4" id="KW-0274">FAD</keyword>
<protein>
    <submittedName>
        <fullName evidence="6">Deoxyribodipyrimidine photolyase</fullName>
        <ecNumber evidence="6">4.1.99.3</ecNumber>
    </submittedName>
</protein>
<dbReference type="Pfam" id="PF00875">
    <property type="entry name" value="DNA_photolyase"/>
    <property type="match status" value="1"/>
</dbReference>
<comment type="cofactor">
    <cofactor evidence="1">
        <name>(6R)-5,10-methylene-5,6,7,8-tetrahydrofolate</name>
        <dbReference type="ChEBI" id="CHEBI:15636"/>
    </cofactor>
</comment>
<dbReference type="EC" id="4.1.99.3" evidence="6"/>
<dbReference type="InterPro" id="IPR002081">
    <property type="entry name" value="Cryptochrome/DNA_photolyase_1"/>
</dbReference>
<dbReference type="PANTHER" id="PTHR11455:SF9">
    <property type="entry name" value="CRYPTOCHROME CIRCADIAN CLOCK 5 ISOFORM X1"/>
    <property type="match status" value="1"/>
</dbReference>
<dbReference type="InterPro" id="IPR014729">
    <property type="entry name" value="Rossmann-like_a/b/a_fold"/>
</dbReference>
<feature type="binding site" evidence="4">
    <location>
        <position position="268"/>
    </location>
    <ligand>
        <name>FAD</name>
        <dbReference type="ChEBI" id="CHEBI:57692"/>
    </ligand>
</feature>
<comment type="caution">
    <text evidence="6">The sequence shown here is derived from an EMBL/GenBank/DDBJ whole genome shotgun (WGS) entry which is preliminary data.</text>
</comment>
<dbReference type="InterPro" id="IPR006050">
    <property type="entry name" value="DNA_photolyase_N"/>
</dbReference>
<dbReference type="GO" id="GO:0003904">
    <property type="term" value="F:deoxyribodipyrimidine photo-lyase activity"/>
    <property type="evidence" value="ECO:0007669"/>
    <property type="project" value="UniProtKB-EC"/>
</dbReference>
<keyword evidence="2 4" id="KW-0285">Flavoprotein</keyword>
<dbReference type="InterPro" id="IPR036155">
    <property type="entry name" value="Crypto/Photolyase_N_sf"/>
</dbReference>
<evidence type="ECO:0000259" key="5">
    <source>
        <dbReference type="PROSITE" id="PS51645"/>
    </source>
</evidence>
<name>A0A9W5MZ14_NEISU</name>
<dbReference type="InterPro" id="IPR005101">
    <property type="entry name" value="Cryptochr/Photolyase_FAD-bd"/>
</dbReference>
<sequence length="428" mass="48218">MRPILIKWFPLFRRNMLMKSAHVLVWFRRNLRLHDNAALNAAVASGLPITCVWVSQRPSENHNPRQSLFHYQAAQELHTRLAAHHIPLYVVASDEDLLPLAAALNAHTVITDEAYTEAEIRQDNHLWHNFDQAGIALQHANDRGILAKSPLMDANGLPYTDFAAYKQAWLQAYSGQRPSETKLPVQIGQNVPLFPAHTGAVLPAYQQSGETAALTQWHAFKQNLVHYPITQNFPARKNTSLLNAYLSAGCISPRLLAAESLANRHFEWLDKLIFRDYCYQLAYHRRLPETTDAAPVREYWRHGQTGVPIIDASIRGLEATGHLHPVLQQLCAHYFCHALNFDPNQGIAWTASVQTGTDPALNQANWHLAAQDTATVRYAHRSHQIDPDGSYIRSYLPELAHLPSTLIHTPWAAADDIDTHGYPFPKAV</sequence>
<feature type="domain" description="Photolyase/cryptochrome alpha/beta" evidence="5">
    <location>
        <begin position="21"/>
        <end position="145"/>
    </location>
</feature>
<dbReference type="SUPFAM" id="SSF52425">
    <property type="entry name" value="Cryptochrome/photolyase, N-terminal domain"/>
    <property type="match status" value="1"/>
</dbReference>
<dbReference type="GO" id="GO:0009416">
    <property type="term" value="P:response to light stimulus"/>
    <property type="evidence" value="ECO:0007669"/>
    <property type="project" value="TreeGrafter"/>
</dbReference>
<evidence type="ECO:0000256" key="1">
    <source>
        <dbReference type="ARBA" id="ARBA00001932"/>
    </source>
</evidence>
<dbReference type="Pfam" id="PF03441">
    <property type="entry name" value="FAD_binding_7"/>
    <property type="match status" value="1"/>
</dbReference>
<evidence type="ECO:0000313" key="7">
    <source>
        <dbReference type="Proteomes" id="UP000004621"/>
    </source>
</evidence>
<feature type="binding site" evidence="4">
    <location>
        <position position="227"/>
    </location>
    <ligand>
        <name>FAD</name>
        <dbReference type="ChEBI" id="CHEBI:57692"/>
    </ligand>
</feature>
<evidence type="ECO:0000256" key="3">
    <source>
        <dbReference type="ARBA" id="ARBA00022827"/>
    </source>
</evidence>
<gene>
    <name evidence="6" type="primary">phrB</name>
    <name evidence="6" type="ORF">NEISUBOT_04630</name>
</gene>
<dbReference type="Gene3D" id="3.40.50.620">
    <property type="entry name" value="HUPs"/>
    <property type="match status" value="1"/>
</dbReference>
<accession>A0A9W5MZ14</accession>
<dbReference type="Gene3D" id="1.25.40.80">
    <property type="match status" value="1"/>
</dbReference>
<dbReference type="InterPro" id="IPR036134">
    <property type="entry name" value="Crypto/Photolyase_FAD-like_sf"/>
</dbReference>
<dbReference type="PROSITE" id="PS51645">
    <property type="entry name" value="PHR_CRY_ALPHA_BETA"/>
    <property type="match status" value="1"/>
</dbReference>
<evidence type="ECO:0000313" key="6">
    <source>
        <dbReference type="EMBL" id="EFC51922.1"/>
    </source>
</evidence>